<evidence type="ECO:0000313" key="2">
    <source>
        <dbReference type="EMBL" id="MBM2620276.1"/>
    </source>
</evidence>
<feature type="region of interest" description="Disordered" evidence="1">
    <location>
        <begin position="416"/>
        <end position="449"/>
    </location>
</feature>
<evidence type="ECO:0008006" key="4">
    <source>
        <dbReference type="Google" id="ProtNLM"/>
    </source>
</evidence>
<protein>
    <recommendedName>
        <fullName evidence="4">Secreted protein</fullName>
    </recommendedName>
</protein>
<dbReference type="RefSeq" id="WP_203380269.1">
    <property type="nucleotide sequence ID" value="NZ_JAENHP010000014.1"/>
</dbReference>
<dbReference type="Proteomes" id="UP000632138">
    <property type="component" value="Unassembled WGS sequence"/>
</dbReference>
<comment type="caution">
    <text evidence="2">The sequence shown here is derived from an EMBL/GenBank/DDBJ whole genome shotgun (WGS) entry which is preliminary data.</text>
</comment>
<evidence type="ECO:0000256" key="1">
    <source>
        <dbReference type="SAM" id="MobiDB-lite"/>
    </source>
</evidence>
<evidence type="ECO:0000313" key="3">
    <source>
        <dbReference type="Proteomes" id="UP000632138"/>
    </source>
</evidence>
<proteinExistence type="predicted"/>
<dbReference type="EMBL" id="JAENHP010000014">
    <property type="protein sequence ID" value="MBM2620276.1"/>
    <property type="molecule type" value="Genomic_DNA"/>
</dbReference>
<accession>A0ABS2AKD5</accession>
<reference evidence="2 3" key="1">
    <citation type="submission" date="2021-01" db="EMBL/GenBank/DDBJ databases">
        <title>Actinoplanes sp. nov. LDG1-06 isolated from lichen.</title>
        <authorList>
            <person name="Saeng-In P."/>
            <person name="Phongsopitanun W."/>
            <person name="Kanchanasin P."/>
            <person name="Yuki M."/>
            <person name="Kudo T."/>
            <person name="Ohkuma M."/>
            <person name="Tanasupawat S."/>
        </authorList>
    </citation>
    <scope>NUCLEOTIDE SEQUENCE [LARGE SCALE GENOMIC DNA]</scope>
    <source>
        <strain evidence="2 3">LDG1-06</strain>
    </source>
</reference>
<gene>
    <name evidence="2" type="ORF">JIG36_32655</name>
</gene>
<organism evidence="2 3">
    <name type="scientific">Paractinoplanes ovalisporus</name>
    <dbReference type="NCBI Taxonomy" id="2810368"/>
    <lineage>
        <taxon>Bacteria</taxon>
        <taxon>Bacillati</taxon>
        <taxon>Actinomycetota</taxon>
        <taxon>Actinomycetes</taxon>
        <taxon>Micromonosporales</taxon>
        <taxon>Micromonosporaceae</taxon>
        <taxon>Paractinoplanes</taxon>
    </lineage>
</organism>
<keyword evidence="3" id="KW-1185">Reference proteome</keyword>
<name>A0ABS2AKD5_9ACTN</name>
<sequence>MSLTWESLHEKIQQVDADAVATQLVEATEPQRQALARDVEAGVRAMKPEDRWREPAPAGVYALAALGTMPSAARAAALLNRRDLRDSWGSVPLPPALRVIRARELPWLGALATRLAPRLNAEEAWRGGWGFVAALLVESGATLPASEGVVGSWIVSLQYGGSARRDPFVDRLRESPYLDALLPGVFEFDGLGAHLTLTVWDMESGTWTGKPAFPAAVAQLVAEGRLDRKTILAATVDRLVRGDRPAFLRPFALLHDELAPTTDEMAGHTLDYAQLLPGAPSAIAGIAQRALRAVDDAGRLDLDTLLDASRATLVRKEKTLVKAQLTWLDRVARRDRSRAGEVLETVAAAFDHPALDIQERALTLIEKRSHGIDLSWLAGAIGGLGADLPARAARLTGVESAPAVVPDRVFAAPPSPAAYDQALAPPPGSATSGQALAPPSGSAAPDQVFAGPSGLAASGQALAAPTASHHGALAADQALAAPPGPAAMPAAIGSVAELATEVVALLARQSSVGWERVLAGLVALRAADDLSPVTGLLDRHSTSFGNQQFMPRHHALAAAIRAVAGEPTPRELGLGTWPRLVRALRLRWRGGEAEAPQLNGPPERLMTLRIVEIAALLREAPVPELVSTPTHVDGNLDAPVLVERLRRAEAEGWEPWPLDFEQALLRLPRGTSPTVADGLTSAAGRRLAEWLAEGGLPDPVGSVFEQRQGESGSYYHGHTPEKGRLVVNLTPARPGRLSIEEQLVTLKRRPTLNHDDGLWSVFPDILFATLPHHREVCAAWLLPLAAALADVDERGGFPLLPPLAETGGPFGPATSLAVAYALNARHEPDRVAAVDAFLILAAREPDTRFATSIGHDLGRLGAKGMVKVNRSVMALADAHRAGASAAVWRVLAAALPALLPAEPRGLPDLLELASQVAPATGARDEIEGLTELAARKGSTRVLKEARRLRTVLTS</sequence>